<keyword evidence="1" id="KW-0934">Plastid</keyword>
<proteinExistence type="predicted"/>
<sequence>MKLFYFFSEILYFLRNFLEIKNNYPKNSDFCKYLPH</sequence>
<accession>A0A1Z1MJK5</accession>
<name>A0A1Z1MJK5_SPYFI</name>
<organism evidence="1">
    <name type="scientific">Spyridia filamentosa</name>
    <name type="common">Red alga</name>
    <name type="synonym">Fucus filamentosus</name>
    <dbReference type="NCBI Taxonomy" id="196632"/>
    <lineage>
        <taxon>Eukaryota</taxon>
        <taxon>Rhodophyta</taxon>
        <taxon>Florideophyceae</taxon>
        <taxon>Rhodymeniophycidae</taxon>
        <taxon>Ceramiales</taxon>
        <taxon>Spyridiaceae</taxon>
        <taxon>Spyridia</taxon>
    </lineage>
</organism>
<dbReference type="EMBL" id="MF101441">
    <property type="protein sequence ID" value="ARW66238.1"/>
    <property type="molecule type" value="Genomic_DNA"/>
</dbReference>
<protein>
    <submittedName>
        <fullName evidence="1">Uncharacterized protein</fullName>
    </submittedName>
</protein>
<geneLocation type="chloroplast" evidence="1"/>
<reference evidence="1" key="1">
    <citation type="journal article" date="2017" name="J. Phycol.">
        <title>Analysis of chloroplast genomes and a supermatrix inform reclassification of the Rhodomelaceae (Rhodophyta).</title>
        <authorList>
            <person name="Diaz-Tapia P."/>
            <person name="Maggs C.A."/>
            <person name="West J.A."/>
            <person name="Verbruggen H."/>
        </authorList>
    </citation>
    <scope>NUCLEOTIDE SEQUENCE</scope>
    <source>
        <strain evidence="1">PD1020</strain>
    </source>
</reference>
<dbReference type="AlphaFoldDB" id="A0A1Z1MJK5"/>
<dbReference type="GeneID" id="33359348"/>
<evidence type="ECO:0000313" key="1">
    <source>
        <dbReference type="EMBL" id="ARW66238.1"/>
    </source>
</evidence>
<gene>
    <name evidence="1" type="primary">orf36b</name>
</gene>
<dbReference type="RefSeq" id="YP_009397052.1">
    <property type="nucleotide sequence ID" value="NC_035285.1"/>
</dbReference>
<keyword evidence="1" id="KW-0150">Chloroplast</keyword>